<comment type="caution">
    <text evidence="5">The sequence shown here is derived from an EMBL/GenBank/DDBJ whole genome shotgun (WGS) entry which is preliminary data.</text>
</comment>
<dbReference type="PANTHER" id="PTHR12374">
    <property type="entry name" value="TRANSCRIPTIONAL ADAPTOR 2 ADA2 -RELATED"/>
    <property type="match status" value="1"/>
</dbReference>
<dbReference type="PROSITE" id="PS51293">
    <property type="entry name" value="SANT"/>
    <property type="match status" value="1"/>
</dbReference>
<dbReference type="InterPro" id="IPR017884">
    <property type="entry name" value="SANT_dom"/>
</dbReference>
<feature type="region of interest" description="Disordered" evidence="1">
    <location>
        <begin position="317"/>
        <end position="366"/>
    </location>
</feature>
<evidence type="ECO:0000259" key="4">
    <source>
        <dbReference type="PROSITE" id="PS51294"/>
    </source>
</evidence>
<dbReference type="Gene3D" id="1.10.10.60">
    <property type="entry name" value="Homeodomain-like"/>
    <property type="match status" value="1"/>
</dbReference>
<name>A0ABQ6MQ25_9STRA</name>
<dbReference type="Proteomes" id="UP001165060">
    <property type="component" value="Unassembled WGS sequence"/>
</dbReference>
<organism evidence="5 6">
    <name type="scientific">Tetraparma gracilis</name>
    <dbReference type="NCBI Taxonomy" id="2962635"/>
    <lineage>
        <taxon>Eukaryota</taxon>
        <taxon>Sar</taxon>
        <taxon>Stramenopiles</taxon>
        <taxon>Ochrophyta</taxon>
        <taxon>Bolidophyceae</taxon>
        <taxon>Parmales</taxon>
        <taxon>Triparmaceae</taxon>
        <taxon>Tetraparma</taxon>
    </lineage>
</organism>
<evidence type="ECO:0000256" key="1">
    <source>
        <dbReference type="SAM" id="MobiDB-lite"/>
    </source>
</evidence>
<protein>
    <recommendedName>
        <fullName evidence="7">Transcriptional adapter</fullName>
    </recommendedName>
</protein>
<dbReference type="PROSITE" id="PS51294">
    <property type="entry name" value="HTH_MYB"/>
    <property type="match status" value="1"/>
</dbReference>
<feature type="compositionally biased region" description="Basic and acidic residues" evidence="1">
    <location>
        <begin position="320"/>
        <end position="333"/>
    </location>
</feature>
<feature type="domain" description="SANT" evidence="3">
    <location>
        <begin position="15"/>
        <end position="72"/>
    </location>
</feature>
<dbReference type="Pfam" id="PF00249">
    <property type="entry name" value="Myb_DNA-binding"/>
    <property type="match status" value="1"/>
</dbReference>
<dbReference type="InterPro" id="IPR036388">
    <property type="entry name" value="WH-like_DNA-bd_sf"/>
</dbReference>
<feature type="domain" description="HTH myb-type" evidence="4">
    <location>
        <begin position="20"/>
        <end position="63"/>
    </location>
</feature>
<dbReference type="SUPFAM" id="SSF46689">
    <property type="entry name" value="Homeodomain-like"/>
    <property type="match status" value="1"/>
</dbReference>
<dbReference type="SMART" id="SM00717">
    <property type="entry name" value="SANT"/>
    <property type="match status" value="1"/>
</dbReference>
<evidence type="ECO:0000259" key="2">
    <source>
        <dbReference type="PROSITE" id="PS50090"/>
    </source>
</evidence>
<dbReference type="PANTHER" id="PTHR12374:SF20">
    <property type="entry name" value="TRANSCRIPTIONAL ADAPTER 2-ALPHA"/>
    <property type="match status" value="1"/>
</dbReference>
<keyword evidence="6" id="KW-1185">Reference proteome</keyword>
<evidence type="ECO:0000313" key="5">
    <source>
        <dbReference type="EMBL" id="GMI30608.1"/>
    </source>
</evidence>
<sequence>MTHSYHVTDCPRFPLFSPDWTAEEEMKLLTGIRQYGLGNWVDIAEHVSSNGAGGKTAAQVARHYLEDWMGRHGHVLPPVTLRASETGTEVPTESLVRPEDRAKYFENAIPPFPGSELLKPGDPAKSREEAVKKEAALVRQLLAAGGDPAAEAGPREEARALGIALPPTPKELAALPGAELGGYMARRGDCDVEFDDDAEQGLADMEFGEKEAQSDRELKLSVLAIYNRKLRERAARKKFAIERGLLDYRALQARDARLGADERELAQRLRAFARFGSREEHERLVESALEARRVRKEIEKLQLYRLMGMETVGEVDEYEREMQRREKRAREGGDAQGAGGKARRAEGASSPPRAPPPGASASLGDGADLLSPKEAGLCGNLGLGAAQYLALKEEVVALLAAKGAVDKTTKGLLSFMDVSVVGKGNAETVIEFIVKSGLVSTRAAL</sequence>
<evidence type="ECO:0000313" key="6">
    <source>
        <dbReference type="Proteomes" id="UP001165060"/>
    </source>
</evidence>
<dbReference type="EMBL" id="BRYB01000470">
    <property type="protein sequence ID" value="GMI30608.1"/>
    <property type="molecule type" value="Genomic_DNA"/>
</dbReference>
<dbReference type="InterPro" id="IPR009057">
    <property type="entry name" value="Homeodomain-like_sf"/>
</dbReference>
<dbReference type="Pfam" id="PF22941">
    <property type="entry name" value="TADA2A-like_3rd"/>
    <property type="match status" value="1"/>
</dbReference>
<dbReference type="InterPro" id="IPR017930">
    <property type="entry name" value="Myb_dom"/>
</dbReference>
<feature type="domain" description="Myb-like" evidence="2">
    <location>
        <begin position="20"/>
        <end position="64"/>
    </location>
</feature>
<evidence type="ECO:0000259" key="3">
    <source>
        <dbReference type="PROSITE" id="PS51293"/>
    </source>
</evidence>
<dbReference type="PROSITE" id="PS50090">
    <property type="entry name" value="MYB_LIKE"/>
    <property type="match status" value="1"/>
</dbReference>
<reference evidence="5 6" key="1">
    <citation type="journal article" date="2023" name="Commun. Biol.">
        <title>Genome analysis of Parmales, the sister group of diatoms, reveals the evolutionary specialization of diatoms from phago-mixotrophs to photoautotrophs.</title>
        <authorList>
            <person name="Ban H."/>
            <person name="Sato S."/>
            <person name="Yoshikawa S."/>
            <person name="Yamada K."/>
            <person name="Nakamura Y."/>
            <person name="Ichinomiya M."/>
            <person name="Sato N."/>
            <person name="Blanc-Mathieu R."/>
            <person name="Endo H."/>
            <person name="Kuwata A."/>
            <person name="Ogata H."/>
        </authorList>
    </citation>
    <scope>NUCLEOTIDE SEQUENCE [LARGE SCALE GENOMIC DNA]</scope>
</reference>
<dbReference type="InterPro" id="IPR001005">
    <property type="entry name" value="SANT/Myb"/>
</dbReference>
<gene>
    <name evidence="5" type="ORF">TeGR_g2136</name>
</gene>
<evidence type="ECO:0008006" key="7">
    <source>
        <dbReference type="Google" id="ProtNLM"/>
    </source>
</evidence>
<dbReference type="InterPro" id="IPR055141">
    <property type="entry name" value="TADA2A_B-like_dom"/>
</dbReference>
<proteinExistence type="predicted"/>
<dbReference type="Gene3D" id="1.10.10.10">
    <property type="entry name" value="Winged helix-like DNA-binding domain superfamily/Winged helix DNA-binding domain"/>
    <property type="match status" value="1"/>
</dbReference>
<dbReference type="CDD" id="cd00167">
    <property type="entry name" value="SANT"/>
    <property type="match status" value="1"/>
</dbReference>
<accession>A0ABQ6MQ25</accession>